<accession>A0A2M7VI44</accession>
<reference evidence="2" key="1">
    <citation type="submission" date="2017-09" db="EMBL/GenBank/DDBJ databases">
        <title>Depth-based differentiation of microbial function through sediment-hosted aquifers and enrichment of novel symbionts in the deep terrestrial subsurface.</title>
        <authorList>
            <person name="Probst A.J."/>
            <person name="Ladd B."/>
            <person name="Jarett J.K."/>
            <person name="Geller-Mcgrath D.E."/>
            <person name="Sieber C.M.K."/>
            <person name="Emerson J.B."/>
            <person name="Anantharaman K."/>
            <person name="Thomas B.C."/>
            <person name="Malmstrom R."/>
            <person name="Stieglmeier M."/>
            <person name="Klingl A."/>
            <person name="Woyke T."/>
            <person name="Ryan C.M."/>
            <person name="Banfield J.F."/>
        </authorList>
    </citation>
    <scope>NUCLEOTIDE SEQUENCE [LARGE SCALE GENOMIC DNA]</scope>
</reference>
<dbReference type="Proteomes" id="UP000229364">
    <property type="component" value="Unassembled WGS sequence"/>
</dbReference>
<evidence type="ECO:0000313" key="1">
    <source>
        <dbReference type="EMBL" id="PJA01416.1"/>
    </source>
</evidence>
<name>A0A2M7VI44_9BACT</name>
<comment type="caution">
    <text evidence="1">The sequence shown here is derived from an EMBL/GenBank/DDBJ whole genome shotgun (WGS) entry which is preliminary data.</text>
</comment>
<evidence type="ECO:0000313" key="2">
    <source>
        <dbReference type="Proteomes" id="UP000229364"/>
    </source>
</evidence>
<dbReference type="AlphaFoldDB" id="A0A2M7VI44"/>
<dbReference type="SUPFAM" id="SSF51735">
    <property type="entry name" value="NAD(P)-binding Rossmann-fold domains"/>
    <property type="match status" value="1"/>
</dbReference>
<feature type="non-terminal residue" evidence="1">
    <location>
        <position position="1"/>
    </location>
</feature>
<organism evidence="1 2">
    <name type="scientific">bacterium (Candidatus Gribaldobacteria) CG_4_10_14_0_2_um_filter_41_16</name>
    <dbReference type="NCBI Taxonomy" id="2014265"/>
    <lineage>
        <taxon>Bacteria</taxon>
        <taxon>Candidatus Gribaldobacteria</taxon>
    </lineage>
</organism>
<proteinExistence type="predicted"/>
<protein>
    <submittedName>
        <fullName evidence="1">Uncharacterized protein</fullName>
    </submittedName>
</protein>
<dbReference type="InterPro" id="IPR036291">
    <property type="entry name" value="NAD(P)-bd_dom_sf"/>
</dbReference>
<sequence length="69" mass="7841">ELNEIIGLVEKKLGLTAKKEFTAMQPGDLTTTWADITKAKKLLDWRPAISLEDGIAKFVDWYKDYNGIK</sequence>
<dbReference type="Gene3D" id="3.90.25.10">
    <property type="entry name" value="UDP-galactose 4-epimerase, domain 1"/>
    <property type="match status" value="1"/>
</dbReference>
<gene>
    <name evidence="1" type="ORF">COX74_02865</name>
</gene>
<dbReference type="EMBL" id="PFPR01000071">
    <property type="protein sequence ID" value="PJA01416.1"/>
    <property type="molecule type" value="Genomic_DNA"/>
</dbReference>